<organism evidence="7 8">
    <name type="scientific">Fusarium oligoseptatum</name>
    <dbReference type="NCBI Taxonomy" id="2604345"/>
    <lineage>
        <taxon>Eukaryota</taxon>
        <taxon>Fungi</taxon>
        <taxon>Dikarya</taxon>
        <taxon>Ascomycota</taxon>
        <taxon>Pezizomycotina</taxon>
        <taxon>Sordariomycetes</taxon>
        <taxon>Hypocreomycetidae</taxon>
        <taxon>Hypocreales</taxon>
        <taxon>Nectriaceae</taxon>
        <taxon>Fusarium</taxon>
        <taxon>Fusarium solani species complex</taxon>
    </lineage>
</organism>
<evidence type="ECO:0000256" key="5">
    <source>
        <dbReference type="SAM" id="Phobius"/>
    </source>
</evidence>
<feature type="transmembrane region" description="Helical" evidence="5">
    <location>
        <begin position="71"/>
        <end position="92"/>
    </location>
</feature>
<dbReference type="Proteomes" id="UP000287144">
    <property type="component" value="Unassembled WGS sequence"/>
</dbReference>
<evidence type="ECO:0000313" key="8">
    <source>
        <dbReference type="Proteomes" id="UP000287144"/>
    </source>
</evidence>
<dbReference type="GO" id="GO:0012505">
    <property type="term" value="C:endomembrane system"/>
    <property type="evidence" value="ECO:0007669"/>
    <property type="project" value="UniProtKB-SubCell"/>
</dbReference>
<accession>A0A428SZ30</accession>
<feature type="domain" description="DUF202" evidence="6">
    <location>
        <begin position="62"/>
        <end position="133"/>
    </location>
</feature>
<feature type="transmembrane region" description="Helical" evidence="5">
    <location>
        <begin position="112"/>
        <end position="129"/>
    </location>
</feature>
<keyword evidence="3 5" id="KW-1133">Transmembrane helix</keyword>
<name>A0A428SZ30_9HYPO</name>
<dbReference type="InterPro" id="IPR052053">
    <property type="entry name" value="IM_YidH-like"/>
</dbReference>
<dbReference type="PANTHER" id="PTHR34187">
    <property type="entry name" value="FGR18P"/>
    <property type="match status" value="1"/>
</dbReference>
<comment type="subcellular location">
    <subcellularLocation>
        <location evidence="1">Endomembrane system</location>
        <topology evidence="1">Multi-pass membrane protein</topology>
    </subcellularLocation>
</comment>
<dbReference type="PANTHER" id="PTHR34187:SF3">
    <property type="entry name" value="DUF DOMAIN PROTEIN (AFU_ORTHOLOGUE AFUA_6G11150)"/>
    <property type="match status" value="1"/>
</dbReference>
<evidence type="ECO:0000259" key="6">
    <source>
        <dbReference type="Pfam" id="PF02656"/>
    </source>
</evidence>
<keyword evidence="8" id="KW-1185">Reference proteome</keyword>
<evidence type="ECO:0000256" key="1">
    <source>
        <dbReference type="ARBA" id="ARBA00004127"/>
    </source>
</evidence>
<evidence type="ECO:0000256" key="2">
    <source>
        <dbReference type="ARBA" id="ARBA00022692"/>
    </source>
</evidence>
<evidence type="ECO:0000256" key="4">
    <source>
        <dbReference type="ARBA" id="ARBA00023136"/>
    </source>
</evidence>
<reference evidence="7 8" key="1">
    <citation type="submission" date="2017-06" db="EMBL/GenBank/DDBJ databases">
        <title>Comparative genomic analysis of Ambrosia Fusariam Clade fungi.</title>
        <authorList>
            <person name="Stajich J.E."/>
            <person name="Carrillo J."/>
            <person name="Kijimoto T."/>
            <person name="Eskalen A."/>
            <person name="O'Donnell K."/>
            <person name="Kasson M."/>
        </authorList>
    </citation>
    <scope>NUCLEOTIDE SEQUENCE [LARGE SCALE GENOMIC DNA]</scope>
    <source>
        <strain evidence="7 8">NRRL62579</strain>
    </source>
</reference>
<protein>
    <recommendedName>
        <fullName evidence="6">DUF202 domain-containing protein</fullName>
    </recommendedName>
</protein>
<keyword evidence="2 5" id="KW-0812">Transmembrane</keyword>
<dbReference type="AlphaFoldDB" id="A0A428SZ30"/>
<dbReference type="EMBL" id="NKCK01000157">
    <property type="protein sequence ID" value="RSL95074.1"/>
    <property type="molecule type" value="Genomic_DNA"/>
</dbReference>
<evidence type="ECO:0000256" key="3">
    <source>
        <dbReference type="ARBA" id="ARBA00022989"/>
    </source>
</evidence>
<gene>
    <name evidence="7" type="ORF">CEP52_012271</name>
</gene>
<dbReference type="Pfam" id="PF02656">
    <property type="entry name" value="DUF202"/>
    <property type="match status" value="1"/>
</dbReference>
<proteinExistence type="predicted"/>
<comment type="caution">
    <text evidence="7">The sequence shown here is derived from an EMBL/GenBank/DDBJ whole genome shotgun (WGS) entry which is preliminary data.</text>
</comment>
<sequence length="177" mass="19783">MASHQNDGIDDEDLTVHACCAPLESFTRPVNVSEISEDERRPFFHWPYFGPLLVENESSDARDHCANERTFLSYLRLSIYMAIVSVAITLSFHLKTEATPLELRMAKPLGTIFWALSVMTLFAGMGNYITTVNKYSRRAAIVQIGWKTHAIFSITAVAIIGTCLILLVIAKIRNSSS</sequence>
<feature type="transmembrane region" description="Helical" evidence="5">
    <location>
        <begin position="150"/>
        <end position="170"/>
    </location>
</feature>
<keyword evidence="4 5" id="KW-0472">Membrane</keyword>
<evidence type="ECO:0000313" key="7">
    <source>
        <dbReference type="EMBL" id="RSL95074.1"/>
    </source>
</evidence>
<dbReference type="InterPro" id="IPR003807">
    <property type="entry name" value="DUF202"/>
</dbReference>